<comment type="similarity">
    <text evidence="1 3">Belongs to the peptidase S8 family.</text>
</comment>
<dbReference type="EMBL" id="JAUUTY010000001">
    <property type="protein sequence ID" value="KAK1694432.1"/>
    <property type="molecule type" value="Genomic_DNA"/>
</dbReference>
<name>A0AAD8TWW0_LOLMU</name>
<dbReference type="InterPro" id="IPR000209">
    <property type="entry name" value="Peptidase_S8/S53_dom"/>
</dbReference>
<keyword evidence="2" id="KW-0732">Signal</keyword>
<gene>
    <name evidence="6" type="ORF">QYE76_011129</name>
</gene>
<protein>
    <recommendedName>
        <fullName evidence="5">Peptidase S8/S53 domain-containing protein</fullName>
    </recommendedName>
</protein>
<evidence type="ECO:0000256" key="2">
    <source>
        <dbReference type="ARBA" id="ARBA00022729"/>
    </source>
</evidence>
<keyword evidence="7" id="KW-1185">Reference proteome</keyword>
<dbReference type="Pfam" id="PF00082">
    <property type="entry name" value="Peptidase_S8"/>
    <property type="match status" value="1"/>
</dbReference>
<dbReference type="InterPro" id="IPR036852">
    <property type="entry name" value="Peptidase_S8/S53_dom_sf"/>
</dbReference>
<dbReference type="InterPro" id="IPR045051">
    <property type="entry name" value="SBT"/>
</dbReference>
<dbReference type="PANTHER" id="PTHR10795">
    <property type="entry name" value="PROPROTEIN CONVERTASE SUBTILISIN/KEXIN"/>
    <property type="match status" value="1"/>
</dbReference>
<evidence type="ECO:0000313" key="6">
    <source>
        <dbReference type="EMBL" id="KAK1694432.1"/>
    </source>
</evidence>
<dbReference type="Proteomes" id="UP001231189">
    <property type="component" value="Unassembled WGS sequence"/>
</dbReference>
<dbReference type="GO" id="GO:0006508">
    <property type="term" value="P:proteolysis"/>
    <property type="evidence" value="ECO:0007669"/>
    <property type="project" value="InterPro"/>
</dbReference>
<dbReference type="PROSITE" id="PS51892">
    <property type="entry name" value="SUBTILASE"/>
    <property type="match status" value="1"/>
</dbReference>
<dbReference type="Gene3D" id="3.40.50.200">
    <property type="entry name" value="Peptidase S8/S53 domain"/>
    <property type="match status" value="1"/>
</dbReference>
<proteinExistence type="inferred from homology"/>
<feature type="domain" description="Peptidase S8/S53" evidence="5">
    <location>
        <begin position="2"/>
        <end position="70"/>
    </location>
</feature>
<dbReference type="GO" id="GO:0004252">
    <property type="term" value="F:serine-type endopeptidase activity"/>
    <property type="evidence" value="ECO:0007669"/>
    <property type="project" value="InterPro"/>
</dbReference>
<comment type="caution">
    <text evidence="6">The sequence shown here is derived from an EMBL/GenBank/DDBJ whole genome shotgun (WGS) entry which is preliminary data.</text>
</comment>
<evidence type="ECO:0000256" key="4">
    <source>
        <dbReference type="SAM" id="MobiDB-lite"/>
    </source>
</evidence>
<evidence type="ECO:0000256" key="1">
    <source>
        <dbReference type="ARBA" id="ARBA00011073"/>
    </source>
</evidence>
<evidence type="ECO:0000313" key="7">
    <source>
        <dbReference type="Proteomes" id="UP001231189"/>
    </source>
</evidence>
<evidence type="ECO:0000256" key="3">
    <source>
        <dbReference type="PROSITE-ProRule" id="PRU01240"/>
    </source>
</evidence>
<accession>A0AAD8TWW0</accession>
<organism evidence="6 7">
    <name type="scientific">Lolium multiflorum</name>
    <name type="common">Italian ryegrass</name>
    <name type="synonym">Lolium perenne subsp. multiflorum</name>
    <dbReference type="NCBI Taxonomy" id="4521"/>
    <lineage>
        <taxon>Eukaryota</taxon>
        <taxon>Viridiplantae</taxon>
        <taxon>Streptophyta</taxon>
        <taxon>Embryophyta</taxon>
        <taxon>Tracheophyta</taxon>
        <taxon>Spermatophyta</taxon>
        <taxon>Magnoliopsida</taxon>
        <taxon>Liliopsida</taxon>
        <taxon>Poales</taxon>
        <taxon>Poaceae</taxon>
        <taxon>BOP clade</taxon>
        <taxon>Pooideae</taxon>
        <taxon>Poodae</taxon>
        <taxon>Poeae</taxon>
        <taxon>Poeae Chloroplast Group 2 (Poeae type)</taxon>
        <taxon>Loliodinae</taxon>
        <taxon>Loliinae</taxon>
        <taxon>Lolium</taxon>
    </lineage>
</organism>
<evidence type="ECO:0000259" key="5">
    <source>
        <dbReference type="Pfam" id="PF00082"/>
    </source>
</evidence>
<comment type="caution">
    <text evidence="3">Lacks conserved residue(s) required for the propagation of feature annotation.</text>
</comment>
<dbReference type="AlphaFoldDB" id="A0AAD8TWW0"/>
<reference evidence="6" key="1">
    <citation type="submission" date="2023-07" db="EMBL/GenBank/DDBJ databases">
        <title>A chromosome-level genome assembly of Lolium multiflorum.</title>
        <authorList>
            <person name="Chen Y."/>
            <person name="Copetti D."/>
            <person name="Kolliker R."/>
            <person name="Studer B."/>
        </authorList>
    </citation>
    <scope>NUCLEOTIDE SEQUENCE</scope>
    <source>
        <strain evidence="6">02402/16</strain>
        <tissue evidence="6">Leaf</tissue>
    </source>
</reference>
<feature type="region of interest" description="Disordered" evidence="4">
    <location>
        <begin position="106"/>
        <end position="125"/>
    </location>
</feature>
<dbReference type="SUPFAM" id="SSF52743">
    <property type="entry name" value="Subtilisin-like"/>
    <property type="match status" value="1"/>
</dbReference>
<sequence>MAPGLNILAAWPTMVPVDSDTESYNYNVASGTAMATPHVTGIAALVKKVNPYWSPSAVNSAIMTTSSAVDNAGHPIMDEEHRKASSYSIGACHVDGAKAVDPGFVTTSASANTAPTSARSSARRP</sequence>